<dbReference type="EMBL" id="JACVVK020000544">
    <property type="protein sequence ID" value="KAK7466808.1"/>
    <property type="molecule type" value="Genomic_DNA"/>
</dbReference>
<proteinExistence type="predicted"/>
<name>A0ABD0JAK4_9CAEN</name>
<dbReference type="AlphaFoldDB" id="A0ABD0JAK4"/>
<organism evidence="1 2">
    <name type="scientific">Batillaria attramentaria</name>
    <dbReference type="NCBI Taxonomy" id="370345"/>
    <lineage>
        <taxon>Eukaryota</taxon>
        <taxon>Metazoa</taxon>
        <taxon>Spiralia</taxon>
        <taxon>Lophotrochozoa</taxon>
        <taxon>Mollusca</taxon>
        <taxon>Gastropoda</taxon>
        <taxon>Caenogastropoda</taxon>
        <taxon>Sorbeoconcha</taxon>
        <taxon>Cerithioidea</taxon>
        <taxon>Batillariidae</taxon>
        <taxon>Batillaria</taxon>
    </lineage>
</organism>
<protein>
    <submittedName>
        <fullName evidence="1">Uncharacterized protein</fullName>
    </submittedName>
</protein>
<gene>
    <name evidence="1" type="ORF">BaRGS_00037075</name>
</gene>
<keyword evidence="2" id="KW-1185">Reference proteome</keyword>
<comment type="caution">
    <text evidence="1">The sequence shown here is derived from an EMBL/GenBank/DDBJ whole genome shotgun (WGS) entry which is preliminary data.</text>
</comment>
<sequence length="176" mass="19112">MASLVATIEECWDQDAEARLSAGCVQERIASLARTFNVTSSGGVMLPLSQCMTPPPPPLPVTVAPPLGQSPPRANDSVLSFSTSSDIPPKDLTCHNCQQLPRCQCHCSEESVMSRCQCHCSEEGVMSRCQCHCSEEGVMSRCQCHCSEEGVMSERWELLELPFLSGILFPPSSCNC</sequence>
<accession>A0ABD0JAK4</accession>
<dbReference type="Proteomes" id="UP001519460">
    <property type="component" value="Unassembled WGS sequence"/>
</dbReference>
<evidence type="ECO:0000313" key="2">
    <source>
        <dbReference type="Proteomes" id="UP001519460"/>
    </source>
</evidence>
<reference evidence="1 2" key="1">
    <citation type="journal article" date="2023" name="Sci. Data">
        <title>Genome assembly of the Korean intertidal mud-creeper Batillaria attramentaria.</title>
        <authorList>
            <person name="Patra A.K."/>
            <person name="Ho P.T."/>
            <person name="Jun S."/>
            <person name="Lee S.J."/>
            <person name="Kim Y."/>
            <person name="Won Y.J."/>
        </authorList>
    </citation>
    <scope>NUCLEOTIDE SEQUENCE [LARGE SCALE GENOMIC DNA]</scope>
    <source>
        <strain evidence="1">Wonlab-2016</strain>
    </source>
</reference>
<evidence type="ECO:0000313" key="1">
    <source>
        <dbReference type="EMBL" id="KAK7466808.1"/>
    </source>
</evidence>